<keyword evidence="2" id="KW-1185">Reference proteome</keyword>
<dbReference type="AlphaFoldDB" id="A0A1M6FE96"/>
<dbReference type="OrthoDB" id="1178982at2"/>
<gene>
    <name evidence="1" type="ORF">SAMN04488096_10695</name>
</gene>
<dbReference type="EMBL" id="FQYY01000006">
    <property type="protein sequence ID" value="SHI95962.1"/>
    <property type="molecule type" value="Genomic_DNA"/>
</dbReference>
<proteinExistence type="predicted"/>
<evidence type="ECO:0000313" key="2">
    <source>
        <dbReference type="Proteomes" id="UP000184225"/>
    </source>
</evidence>
<organism evidence="1 2">
    <name type="scientific">Mesonia phycicola</name>
    <dbReference type="NCBI Taxonomy" id="579105"/>
    <lineage>
        <taxon>Bacteria</taxon>
        <taxon>Pseudomonadati</taxon>
        <taxon>Bacteroidota</taxon>
        <taxon>Flavobacteriia</taxon>
        <taxon>Flavobacteriales</taxon>
        <taxon>Flavobacteriaceae</taxon>
        <taxon>Mesonia</taxon>
    </lineage>
</organism>
<reference evidence="1 2" key="1">
    <citation type="submission" date="2016-11" db="EMBL/GenBank/DDBJ databases">
        <authorList>
            <person name="Jaros S."/>
            <person name="Januszkiewicz K."/>
            <person name="Wedrychowicz H."/>
        </authorList>
    </citation>
    <scope>NUCLEOTIDE SEQUENCE [LARGE SCALE GENOMIC DNA]</scope>
    <source>
        <strain evidence="1 2">DSM 21425</strain>
    </source>
</reference>
<evidence type="ECO:0000313" key="1">
    <source>
        <dbReference type="EMBL" id="SHI95962.1"/>
    </source>
</evidence>
<dbReference type="RefSeq" id="WP_073151292.1">
    <property type="nucleotide sequence ID" value="NZ_FQYY01000006.1"/>
</dbReference>
<accession>A0A1M6FE96</accession>
<dbReference type="Proteomes" id="UP000184225">
    <property type="component" value="Unassembled WGS sequence"/>
</dbReference>
<sequence length="171" mass="20017">MKAQQLPTRLYILFFIISFFIYNPAFSQDNFEDTKIVKNVFKAFKKKKEKIILKSLSNKKDVNYIILLAKAKKPEEKIPSADTIIADFKRDLSVNFKKIIKKGESFGVAWENMVLTKISYASNPDRYIDVERGDITLECESDNKKFLIILKKSYKIRGSWRLMNNIKFSLL</sequence>
<protein>
    <submittedName>
        <fullName evidence="1">Uncharacterized protein</fullName>
    </submittedName>
</protein>
<name>A0A1M6FE96_9FLAO</name>